<dbReference type="HAMAP" id="MF_00911">
    <property type="entry name" value="FtsQ_subfam"/>
    <property type="match status" value="1"/>
</dbReference>
<comment type="subunit">
    <text evidence="9">Part of a complex composed of FtsB, FtsL and FtsQ.</text>
</comment>
<dbReference type="GO" id="GO:0090529">
    <property type="term" value="P:cell septum assembly"/>
    <property type="evidence" value="ECO:0007669"/>
    <property type="project" value="InterPro"/>
</dbReference>
<keyword evidence="5 9" id="KW-0812">Transmembrane</keyword>
<evidence type="ECO:0000259" key="10">
    <source>
        <dbReference type="PROSITE" id="PS51779"/>
    </source>
</evidence>
<accession>A0A0R0CJ46</accession>
<comment type="function">
    <text evidence="9">Essential cell division protein. May link together the upstream cell division proteins, which are predominantly cytoplasmic, with the downstream cell division proteins, which are predominantly periplasmic. May control correct divisome assembly.</text>
</comment>
<evidence type="ECO:0000256" key="7">
    <source>
        <dbReference type="ARBA" id="ARBA00023136"/>
    </source>
</evidence>
<name>A0A0R0CJ46_9GAMM</name>
<keyword evidence="3 9" id="KW-0997">Cell inner membrane</keyword>
<dbReference type="GO" id="GO:0032153">
    <property type="term" value="C:cell division site"/>
    <property type="evidence" value="ECO:0007669"/>
    <property type="project" value="UniProtKB-UniRule"/>
</dbReference>
<dbReference type="RefSeq" id="WP_057657874.1">
    <property type="nucleotide sequence ID" value="NZ_LDJL01000007.1"/>
</dbReference>
<dbReference type="AlphaFoldDB" id="A0A0R0CJ46"/>
<evidence type="ECO:0000256" key="8">
    <source>
        <dbReference type="ARBA" id="ARBA00023306"/>
    </source>
</evidence>
<evidence type="ECO:0000256" key="3">
    <source>
        <dbReference type="ARBA" id="ARBA00022519"/>
    </source>
</evidence>
<evidence type="ECO:0000313" key="11">
    <source>
        <dbReference type="EMBL" id="KRG69949.1"/>
    </source>
</evidence>
<dbReference type="Gene3D" id="3.10.20.310">
    <property type="entry name" value="membrane protein fhac"/>
    <property type="match status" value="1"/>
</dbReference>
<feature type="domain" description="POTRA" evidence="10">
    <location>
        <begin position="34"/>
        <end position="103"/>
    </location>
</feature>
<comment type="caution">
    <text evidence="11">The sequence shown here is derived from an EMBL/GenBank/DDBJ whole genome shotgun (WGS) entry which is preliminary data.</text>
</comment>
<evidence type="ECO:0000256" key="2">
    <source>
        <dbReference type="ARBA" id="ARBA00022475"/>
    </source>
</evidence>
<keyword evidence="12" id="KW-1185">Reference proteome</keyword>
<dbReference type="PATRIC" id="fig|344882.3.peg.2698"/>
<dbReference type="InterPro" id="IPR013685">
    <property type="entry name" value="POTRA_FtsQ_type"/>
</dbReference>
<dbReference type="InterPro" id="IPR045335">
    <property type="entry name" value="FtsQ_C_sf"/>
</dbReference>
<comment type="similarity">
    <text evidence="9">Belongs to the FtsQ/DivIB family. FtsQ subfamily.</text>
</comment>
<dbReference type="GO" id="GO:0043093">
    <property type="term" value="P:FtsZ-dependent cytokinesis"/>
    <property type="evidence" value="ECO:0007669"/>
    <property type="project" value="UniProtKB-UniRule"/>
</dbReference>
<reference evidence="11 12" key="1">
    <citation type="submission" date="2015-05" db="EMBL/GenBank/DDBJ databases">
        <title>Genome sequencing and analysis of members of genus Stenotrophomonas.</title>
        <authorList>
            <person name="Patil P.P."/>
            <person name="Midha S."/>
            <person name="Patil P.B."/>
        </authorList>
    </citation>
    <scope>NUCLEOTIDE SEQUENCE [LARGE SCALE GENOMIC DNA]</scope>
    <source>
        <strain evidence="11 12">DSM 21858</strain>
    </source>
</reference>
<evidence type="ECO:0000256" key="5">
    <source>
        <dbReference type="ARBA" id="ARBA00022692"/>
    </source>
</evidence>
<dbReference type="Proteomes" id="UP000052052">
    <property type="component" value="Unassembled WGS sequence"/>
</dbReference>
<dbReference type="InterPro" id="IPR026579">
    <property type="entry name" value="FtsQ"/>
</dbReference>
<dbReference type="PANTHER" id="PTHR35851:SF1">
    <property type="entry name" value="CELL DIVISION PROTEIN FTSQ"/>
    <property type="match status" value="1"/>
</dbReference>
<evidence type="ECO:0000256" key="9">
    <source>
        <dbReference type="HAMAP-Rule" id="MF_00911"/>
    </source>
</evidence>
<dbReference type="PANTHER" id="PTHR35851">
    <property type="entry name" value="CELL DIVISION PROTEIN FTSQ"/>
    <property type="match status" value="1"/>
</dbReference>
<keyword evidence="4 9" id="KW-0132">Cell division</keyword>
<dbReference type="OrthoDB" id="9790370at2"/>
<dbReference type="STRING" id="344882.ABB29_06795"/>
<evidence type="ECO:0000256" key="1">
    <source>
        <dbReference type="ARBA" id="ARBA00004370"/>
    </source>
</evidence>
<dbReference type="EMBL" id="LDJL01000007">
    <property type="protein sequence ID" value="KRG69949.1"/>
    <property type="molecule type" value="Genomic_DNA"/>
</dbReference>
<dbReference type="InterPro" id="IPR005548">
    <property type="entry name" value="Cell_div_FtsQ/DivIB_C"/>
</dbReference>
<evidence type="ECO:0000256" key="6">
    <source>
        <dbReference type="ARBA" id="ARBA00022989"/>
    </source>
</evidence>
<dbReference type="Pfam" id="PF08478">
    <property type="entry name" value="POTRA_1"/>
    <property type="match status" value="1"/>
</dbReference>
<sequence length="257" mass="28901">MNAVLRIFAWLLALALVALPVVAVVNGWIGTERWPLSRLRVQGEFKRVDTDRLRAVLLPYAQRGFFAVRLQDAQDAIEKLPWVEKAEVRKRWPDVMEVQVIEHKPFARWGKDRLLSEQGSLFPVPKDLDALSLPQLGGPDSQVQAVVSLYNESRQLFAPMGLDVDSLVMDARGSWTLQLDNGTEVIVGRNDARPRLTRFARMLPQLLDKQAQWLQRADLRYTNGFALSWGDPVVQPAPLTNLYAPAVAGAGITRKNT</sequence>
<dbReference type="Pfam" id="PF03799">
    <property type="entry name" value="FtsQ_DivIB_C"/>
    <property type="match status" value="1"/>
</dbReference>
<evidence type="ECO:0000256" key="4">
    <source>
        <dbReference type="ARBA" id="ARBA00022618"/>
    </source>
</evidence>
<dbReference type="PROSITE" id="PS51779">
    <property type="entry name" value="POTRA"/>
    <property type="match status" value="1"/>
</dbReference>
<dbReference type="Gene3D" id="3.40.50.11690">
    <property type="entry name" value="Cell division protein FtsQ/DivIB"/>
    <property type="match status" value="1"/>
</dbReference>
<comment type="subcellular location">
    <subcellularLocation>
        <location evidence="9">Cell inner membrane</location>
        <topology evidence="9">Single-pass type II membrane protein</topology>
    </subcellularLocation>
    <subcellularLocation>
        <location evidence="1">Membrane</location>
    </subcellularLocation>
    <text evidence="9">Localizes to the division septum.</text>
</comment>
<proteinExistence type="inferred from homology"/>
<dbReference type="GO" id="GO:0005886">
    <property type="term" value="C:plasma membrane"/>
    <property type="evidence" value="ECO:0007669"/>
    <property type="project" value="UniProtKB-SubCell"/>
</dbReference>
<protein>
    <recommendedName>
        <fullName evidence="9">Cell division protein FtsQ</fullName>
    </recommendedName>
</protein>
<organism evidence="11 12">
    <name type="scientific">Pseudoxanthomonas dokdonensis</name>
    <dbReference type="NCBI Taxonomy" id="344882"/>
    <lineage>
        <taxon>Bacteria</taxon>
        <taxon>Pseudomonadati</taxon>
        <taxon>Pseudomonadota</taxon>
        <taxon>Gammaproteobacteria</taxon>
        <taxon>Lysobacterales</taxon>
        <taxon>Lysobacteraceae</taxon>
        <taxon>Pseudoxanthomonas</taxon>
    </lineage>
</organism>
<keyword evidence="2 9" id="KW-1003">Cell membrane</keyword>
<evidence type="ECO:0000313" key="12">
    <source>
        <dbReference type="Proteomes" id="UP000052052"/>
    </source>
</evidence>
<keyword evidence="8 9" id="KW-0131">Cell cycle</keyword>
<dbReference type="InterPro" id="IPR034746">
    <property type="entry name" value="POTRA"/>
</dbReference>
<keyword evidence="7 9" id="KW-0472">Membrane</keyword>
<keyword evidence="6 9" id="KW-1133">Transmembrane helix</keyword>
<gene>
    <name evidence="9" type="primary">ftsQ</name>
    <name evidence="11" type="ORF">ABB29_06795</name>
</gene>